<dbReference type="EnsemblPlants" id="TuG1812G0600000935.01.T01">
    <property type="protein sequence ID" value="TuG1812G0600000935.01.T01.cds288229"/>
    <property type="gene ID" value="TuG1812G0600000935.01"/>
</dbReference>
<dbReference type="Gramene" id="TuG1812G0600000935.01.T01">
    <property type="protein sequence ID" value="TuG1812G0600000935.01.T01.cds288229"/>
    <property type="gene ID" value="TuG1812G0600000935.01"/>
</dbReference>
<sequence>MMKLMIFAIPCCHWISVSYYIARSFGILDLMLC</sequence>
<name>A0A8R7QN30_TRIUA</name>
<accession>A0A8R7QN30</accession>
<reference evidence="2" key="1">
    <citation type="journal article" date="2013" name="Nature">
        <title>Draft genome of the wheat A-genome progenitor Triticum urartu.</title>
        <authorList>
            <person name="Ling H.Q."/>
            <person name="Zhao S."/>
            <person name="Liu D."/>
            <person name="Wang J."/>
            <person name="Sun H."/>
            <person name="Zhang C."/>
            <person name="Fan H."/>
            <person name="Li D."/>
            <person name="Dong L."/>
            <person name="Tao Y."/>
            <person name="Gao C."/>
            <person name="Wu H."/>
            <person name="Li Y."/>
            <person name="Cui Y."/>
            <person name="Guo X."/>
            <person name="Zheng S."/>
            <person name="Wang B."/>
            <person name="Yu K."/>
            <person name="Liang Q."/>
            <person name="Yang W."/>
            <person name="Lou X."/>
            <person name="Chen J."/>
            <person name="Feng M."/>
            <person name="Jian J."/>
            <person name="Zhang X."/>
            <person name="Luo G."/>
            <person name="Jiang Y."/>
            <person name="Liu J."/>
            <person name="Wang Z."/>
            <person name="Sha Y."/>
            <person name="Zhang B."/>
            <person name="Wu H."/>
            <person name="Tang D."/>
            <person name="Shen Q."/>
            <person name="Xue P."/>
            <person name="Zou S."/>
            <person name="Wang X."/>
            <person name="Liu X."/>
            <person name="Wang F."/>
            <person name="Yang Y."/>
            <person name="An X."/>
            <person name="Dong Z."/>
            <person name="Zhang K."/>
            <person name="Zhang X."/>
            <person name="Luo M.C."/>
            <person name="Dvorak J."/>
            <person name="Tong Y."/>
            <person name="Wang J."/>
            <person name="Yang H."/>
            <person name="Li Z."/>
            <person name="Wang D."/>
            <person name="Zhang A."/>
            <person name="Wang J."/>
        </authorList>
    </citation>
    <scope>NUCLEOTIDE SEQUENCE</scope>
    <source>
        <strain evidence="2">cv. G1812</strain>
    </source>
</reference>
<reference evidence="1" key="3">
    <citation type="submission" date="2022-06" db="UniProtKB">
        <authorList>
            <consortium name="EnsemblPlants"/>
        </authorList>
    </citation>
    <scope>IDENTIFICATION</scope>
</reference>
<proteinExistence type="predicted"/>
<dbReference type="AlphaFoldDB" id="A0A8R7QN30"/>
<keyword evidence="2" id="KW-1185">Reference proteome</keyword>
<evidence type="ECO:0000313" key="1">
    <source>
        <dbReference type="EnsemblPlants" id="TuG1812G0600000935.01.T01.cds288229"/>
    </source>
</evidence>
<organism evidence="1 2">
    <name type="scientific">Triticum urartu</name>
    <name type="common">Red wild einkorn</name>
    <name type="synonym">Crithodium urartu</name>
    <dbReference type="NCBI Taxonomy" id="4572"/>
    <lineage>
        <taxon>Eukaryota</taxon>
        <taxon>Viridiplantae</taxon>
        <taxon>Streptophyta</taxon>
        <taxon>Embryophyta</taxon>
        <taxon>Tracheophyta</taxon>
        <taxon>Spermatophyta</taxon>
        <taxon>Magnoliopsida</taxon>
        <taxon>Liliopsida</taxon>
        <taxon>Poales</taxon>
        <taxon>Poaceae</taxon>
        <taxon>BOP clade</taxon>
        <taxon>Pooideae</taxon>
        <taxon>Triticodae</taxon>
        <taxon>Triticeae</taxon>
        <taxon>Triticinae</taxon>
        <taxon>Triticum</taxon>
    </lineage>
</organism>
<evidence type="ECO:0000313" key="2">
    <source>
        <dbReference type="Proteomes" id="UP000015106"/>
    </source>
</evidence>
<protein>
    <submittedName>
        <fullName evidence="1">Uncharacterized protein</fullName>
    </submittedName>
</protein>
<reference evidence="1" key="2">
    <citation type="submission" date="2018-03" db="EMBL/GenBank/DDBJ databases">
        <title>The Triticum urartu genome reveals the dynamic nature of wheat genome evolution.</title>
        <authorList>
            <person name="Ling H."/>
            <person name="Ma B."/>
            <person name="Shi X."/>
            <person name="Liu H."/>
            <person name="Dong L."/>
            <person name="Sun H."/>
            <person name="Cao Y."/>
            <person name="Gao Q."/>
            <person name="Zheng S."/>
            <person name="Li Y."/>
            <person name="Yu Y."/>
            <person name="Du H."/>
            <person name="Qi M."/>
            <person name="Li Y."/>
            <person name="Yu H."/>
            <person name="Cui Y."/>
            <person name="Wang N."/>
            <person name="Chen C."/>
            <person name="Wu H."/>
            <person name="Zhao Y."/>
            <person name="Zhang J."/>
            <person name="Li Y."/>
            <person name="Zhou W."/>
            <person name="Zhang B."/>
            <person name="Hu W."/>
            <person name="Eijk M."/>
            <person name="Tang J."/>
            <person name="Witsenboer H."/>
            <person name="Zhao S."/>
            <person name="Li Z."/>
            <person name="Zhang A."/>
            <person name="Wang D."/>
            <person name="Liang C."/>
        </authorList>
    </citation>
    <scope>NUCLEOTIDE SEQUENCE [LARGE SCALE GENOMIC DNA]</scope>
    <source>
        <strain evidence="1">cv. G1812</strain>
    </source>
</reference>
<dbReference type="Proteomes" id="UP000015106">
    <property type="component" value="Chromosome 6"/>
</dbReference>